<accession>A0A0H5R605</accession>
<feature type="compositionally biased region" description="Low complexity" evidence="1">
    <location>
        <begin position="219"/>
        <end position="228"/>
    </location>
</feature>
<dbReference type="EMBL" id="HACM01009116">
    <property type="protein sequence ID" value="CRZ09558.1"/>
    <property type="molecule type" value="Transcribed_RNA"/>
</dbReference>
<evidence type="ECO:0000313" key="2">
    <source>
        <dbReference type="EMBL" id="CRZ09558.1"/>
    </source>
</evidence>
<feature type="compositionally biased region" description="Basic and acidic residues" evidence="1">
    <location>
        <begin position="247"/>
        <end position="256"/>
    </location>
</feature>
<organism evidence="2">
    <name type="scientific">Spongospora subterranea</name>
    <dbReference type="NCBI Taxonomy" id="70186"/>
    <lineage>
        <taxon>Eukaryota</taxon>
        <taxon>Sar</taxon>
        <taxon>Rhizaria</taxon>
        <taxon>Endomyxa</taxon>
        <taxon>Phytomyxea</taxon>
        <taxon>Plasmodiophorida</taxon>
        <taxon>Plasmodiophoridae</taxon>
        <taxon>Spongospora</taxon>
    </lineage>
</organism>
<feature type="compositionally biased region" description="Basic and acidic residues" evidence="1">
    <location>
        <begin position="165"/>
        <end position="183"/>
    </location>
</feature>
<name>A0A0H5R605_9EUKA</name>
<dbReference type="Gene3D" id="1.10.287.110">
    <property type="entry name" value="DnaJ domain"/>
    <property type="match status" value="1"/>
</dbReference>
<feature type="region of interest" description="Disordered" evidence="1">
    <location>
        <begin position="151"/>
        <end position="183"/>
    </location>
</feature>
<feature type="non-terminal residue" evidence="2">
    <location>
        <position position="1"/>
    </location>
</feature>
<dbReference type="InterPro" id="IPR036869">
    <property type="entry name" value="J_dom_sf"/>
</dbReference>
<dbReference type="SUPFAM" id="SSF46565">
    <property type="entry name" value="Chaperone J-domain"/>
    <property type="match status" value="1"/>
</dbReference>
<proteinExistence type="predicted"/>
<reference evidence="2" key="1">
    <citation type="submission" date="2015-04" db="EMBL/GenBank/DDBJ databases">
        <title>The genome sequence of the plant pathogenic Rhizarian Plasmodiophora brassicae reveals insights in its biotrophic life cycle and the origin of chitin synthesis.</title>
        <authorList>
            <person name="Schwelm A."/>
            <person name="Fogelqvist J."/>
            <person name="Knaust A."/>
            <person name="Julke S."/>
            <person name="Lilja T."/>
            <person name="Dhandapani V."/>
            <person name="Bonilla-Rosso G."/>
            <person name="Karlsson M."/>
            <person name="Shevchenko A."/>
            <person name="Choi S.R."/>
            <person name="Kim H.G."/>
            <person name="Park J.Y."/>
            <person name="Lim Y.P."/>
            <person name="Ludwig-Muller J."/>
            <person name="Dixelius C."/>
        </authorList>
    </citation>
    <scope>NUCLEOTIDE SEQUENCE</scope>
    <source>
        <tissue evidence="2">Potato root galls</tissue>
    </source>
</reference>
<feature type="region of interest" description="Disordered" evidence="1">
    <location>
        <begin position="211"/>
        <end position="264"/>
    </location>
</feature>
<protein>
    <submittedName>
        <fullName evidence="2">Uncharacterized protein</fullName>
    </submittedName>
</protein>
<evidence type="ECO:0000256" key="1">
    <source>
        <dbReference type="SAM" id="MobiDB-lite"/>
    </source>
</evidence>
<sequence>SRHPRAKEGNSRWPPATCMPLKLDGGQDDAPSGNSSGVAISAAELDGSVADSIVACADNPIGILGLPSPVLDELGHLSWIPDQDMNRAIIKAFRQRVMHVHPDRSVIGTEPRAVAAYQMLQEARTQLLDEDQRAMVLSSWTSLLTSTATAGWAPSQRNSSATIDGDSRRRQQLRQREQDRRYAEVRQRTQAEFDKRAAVKVAPQEDVVFRQKRHRPVTDSALYSSGSESSDEEDDDSDHEPDLEQQEMERARLVRDRQRRRSRF</sequence>
<feature type="compositionally biased region" description="Acidic residues" evidence="1">
    <location>
        <begin position="229"/>
        <end position="246"/>
    </location>
</feature>
<dbReference type="AlphaFoldDB" id="A0A0H5R605"/>